<gene>
    <name evidence="2" type="ORF">EDM56_15930</name>
</gene>
<dbReference type="InterPro" id="IPR050312">
    <property type="entry name" value="IolE/XylAMocC-like"/>
</dbReference>
<dbReference type="Proteomes" id="UP000271031">
    <property type="component" value="Unassembled WGS sequence"/>
</dbReference>
<dbReference type="InterPro" id="IPR013022">
    <property type="entry name" value="Xyl_isomerase-like_TIM-brl"/>
</dbReference>
<dbReference type="OrthoDB" id="9814946at2"/>
<name>A0A3M8DHU6_9BACL</name>
<feature type="domain" description="Xylose isomerase-like TIM barrel" evidence="1">
    <location>
        <begin position="30"/>
        <end position="273"/>
    </location>
</feature>
<dbReference type="PANTHER" id="PTHR12110:SF21">
    <property type="entry name" value="XYLOSE ISOMERASE-LIKE TIM BARREL DOMAIN-CONTAINING PROTEIN"/>
    <property type="match status" value="1"/>
</dbReference>
<dbReference type="AlphaFoldDB" id="A0A3M8DHU6"/>
<dbReference type="Pfam" id="PF01261">
    <property type="entry name" value="AP_endonuc_2"/>
    <property type="match status" value="1"/>
</dbReference>
<dbReference type="SUPFAM" id="SSF51658">
    <property type="entry name" value="Xylose isomerase-like"/>
    <property type="match status" value="1"/>
</dbReference>
<dbReference type="PANTHER" id="PTHR12110">
    <property type="entry name" value="HYDROXYPYRUVATE ISOMERASE"/>
    <property type="match status" value="1"/>
</dbReference>
<evidence type="ECO:0000259" key="1">
    <source>
        <dbReference type="Pfam" id="PF01261"/>
    </source>
</evidence>
<dbReference type="Gene3D" id="3.20.20.150">
    <property type="entry name" value="Divalent-metal-dependent TIM barrel enzymes"/>
    <property type="match status" value="1"/>
</dbReference>
<sequence>MTRLSRSQITGMNFHYIHYPLAHFLDAMSRLHVTRIELWGAEPHCYVEELGAGEIRAIRQMAASRGLSIVCFTPEQCMYPINLAAAETEWRERSIRYFEKSIAAATELESPYVLVTPGWGYRCEPAEEAWKRSRDSLERLAHTASGQGVTLALEPLTPVESNLVNDAKTLGRMLQEISSPQLKGMLDTIPMAVNGESIQEYFQALAKDLVHIHFVDGNPDGHLAWGDGNLPLASYLQQLEENGYAGSLSLEFTSARYWISPDAAVNQSLDALAPYMG</sequence>
<dbReference type="InterPro" id="IPR036237">
    <property type="entry name" value="Xyl_isomerase-like_sf"/>
</dbReference>
<organism evidence="2 3">
    <name type="scientific">Brevibacillus fluminis</name>
    <dbReference type="NCBI Taxonomy" id="511487"/>
    <lineage>
        <taxon>Bacteria</taxon>
        <taxon>Bacillati</taxon>
        <taxon>Bacillota</taxon>
        <taxon>Bacilli</taxon>
        <taxon>Bacillales</taxon>
        <taxon>Paenibacillaceae</taxon>
        <taxon>Brevibacillus</taxon>
    </lineage>
</organism>
<dbReference type="EMBL" id="RHHQ01000012">
    <property type="protein sequence ID" value="RNB87169.1"/>
    <property type="molecule type" value="Genomic_DNA"/>
</dbReference>
<keyword evidence="3" id="KW-1185">Reference proteome</keyword>
<protein>
    <recommendedName>
        <fullName evidence="1">Xylose isomerase-like TIM barrel domain-containing protein</fullName>
    </recommendedName>
</protein>
<dbReference type="RefSeq" id="WP_122918868.1">
    <property type="nucleotide sequence ID" value="NZ_RHHQ01000012.1"/>
</dbReference>
<evidence type="ECO:0000313" key="2">
    <source>
        <dbReference type="EMBL" id="RNB87169.1"/>
    </source>
</evidence>
<proteinExistence type="predicted"/>
<reference evidence="2 3" key="1">
    <citation type="submission" date="2018-10" db="EMBL/GenBank/DDBJ databases">
        <title>Phylogenomics of Brevibacillus.</title>
        <authorList>
            <person name="Dunlap C."/>
        </authorList>
    </citation>
    <scope>NUCLEOTIDE SEQUENCE [LARGE SCALE GENOMIC DNA]</scope>
    <source>
        <strain evidence="2 3">JCM 15716</strain>
    </source>
</reference>
<accession>A0A3M8DHU6</accession>
<comment type="caution">
    <text evidence="2">The sequence shown here is derived from an EMBL/GenBank/DDBJ whole genome shotgun (WGS) entry which is preliminary data.</text>
</comment>
<evidence type="ECO:0000313" key="3">
    <source>
        <dbReference type="Proteomes" id="UP000271031"/>
    </source>
</evidence>